<proteinExistence type="predicted"/>
<name>A0A8S9FM71_BRACR</name>
<evidence type="ECO:0000313" key="1">
    <source>
        <dbReference type="EMBL" id="KAF2533456.1"/>
    </source>
</evidence>
<gene>
    <name evidence="1" type="ORF">F2Q70_00032051</name>
</gene>
<accession>A0A8S9FM71</accession>
<dbReference type="AlphaFoldDB" id="A0A8S9FM71"/>
<comment type="caution">
    <text evidence="1">The sequence shown here is derived from an EMBL/GenBank/DDBJ whole genome shotgun (WGS) entry which is preliminary data.</text>
</comment>
<dbReference type="EMBL" id="QGKY02002305">
    <property type="protein sequence ID" value="KAF2533456.1"/>
    <property type="molecule type" value="Genomic_DNA"/>
</dbReference>
<organism evidence="1">
    <name type="scientific">Brassica cretica</name>
    <name type="common">Mustard</name>
    <dbReference type="NCBI Taxonomy" id="69181"/>
    <lineage>
        <taxon>Eukaryota</taxon>
        <taxon>Viridiplantae</taxon>
        <taxon>Streptophyta</taxon>
        <taxon>Embryophyta</taxon>
        <taxon>Tracheophyta</taxon>
        <taxon>Spermatophyta</taxon>
        <taxon>Magnoliopsida</taxon>
        <taxon>eudicotyledons</taxon>
        <taxon>Gunneridae</taxon>
        <taxon>Pentapetalae</taxon>
        <taxon>rosids</taxon>
        <taxon>malvids</taxon>
        <taxon>Brassicales</taxon>
        <taxon>Brassicaceae</taxon>
        <taxon>Brassiceae</taxon>
        <taxon>Brassica</taxon>
    </lineage>
</organism>
<reference evidence="1" key="1">
    <citation type="submission" date="2019-12" db="EMBL/GenBank/DDBJ databases">
        <title>Genome sequencing and annotation of Brassica cretica.</title>
        <authorList>
            <person name="Studholme D.J."/>
            <person name="Sarris P.F."/>
        </authorList>
    </citation>
    <scope>NUCLEOTIDE SEQUENCE</scope>
    <source>
        <strain evidence="1">PFS-102/07</strain>
        <tissue evidence="1">Leaf</tissue>
    </source>
</reference>
<protein>
    <submittedName>
        <fullName evidence="1">Uncharacterized protein</fullName>
    </submittedName>
</protein>
<sequence>MIVAGLWPPASGPPPRPMFLSARPLQLLVSSQGRLLRLVFFGPFRSSSHQICSPPCNCKVKAKAPLLTAIIVLPTLILGAAPPCGSTTTGATYPELGLAGSDSLCRSKAPPPLLATFTYEETPPYCIATISIWSPDPSTIPISNRCPNRVPSLTISFLAGLDNAVFASDIEPTLCQRQGLIGDKLFRRESGCPDCLSASGSGLMDHNHTNSKQAGNCVDSLFSKQPFIIFGRKGIQGYIQASQDLGLSIGWVPTGVVQSRLCWGVEAQTLANVYLALENNLEIVHVVNKIDLPGTEPEPKASSQGD</sequence>